<feature type="signal peptide" evidence="2">
    <location>
        <begin position="1"/>
        <end position="23"/>
    </location>
</feature>
<dbReference type="Proteomes" id="UP000649617">
    <property type="component" value="Unassembled WGS sequence"/>
</dbReference>
<feature type="compositionally biased region" description="Polar residues" evidence="1">
    <location>
        <begin position="202"/>
        <end position="216"/>
    </location>
</feature>
<proteinExistence type="predicted"/>
<dbReference type="AlphaFoldDB" id="A0A812QJD8"/>
<evidence type="ECO:0000313" key="3">
    <source>
        <dbReference type="EMBL" id="CAE7384356.1"/>
    </source>
</evidence>
<sequence>MDLHRRRLRFSACALGLVSASIAFSRAPGHHARVPAKVVSHTQMQVVQPWSAAFEESWQVPSNALSGSLLRKDGQYVAAIEWASQADCDAWLEQPGMEQTRALTAQYVVCGMSHDAPAVTTTSAPQQKAFARELMDKAFEGGVRSRADLDALNRAPEVDPSVLFAISAGEDVDIDESDEVLISGGDPMFLSDEQWSRRVPNVPTNSAKRQIPSQAMNDHDEENDEEDVLFHGGDPTFLDDTVWASSAGKKHEVGEPCAHFGNVSYLLAEEYDAWHKKAIAQAPRLDLKELKAQNSKPIKRLQRVLHVVPYVREEFPQLAEPAGLSPRNTKGSIPADVRAEHYGTVVGRIVSQRIPLLLVDKRRSPPGYLQPEEELRFSEGFEVVAGTQGKSCVEVCQMRSAKCEKQQIYFLNDCNLLKLHFPCEAGCAHQVGKELPVYVPDEAEATKGQCLLTFISPGACEAKHKSTSRLCPCTKKGR</sequence>
<feature type="region of interest" description="Disordered" evidence="1">
    <location>
        <begin position="200"/>
        <end position="219"/>
    </location>
</feature>
<dbReference type="OrthoDB" id="440755at2759"/>
<evidence type="ECO:0000313" key="4">
    <source>
        <dbReference type="Proteomes" id="UP000649617"/>
    </source>
</evidence>
<accession>A0A812QJD8</accession>
<organism evidence="3 4">
    <name type="scientific">Symbiodinium pilosum</name>
    <name type="common">Dinoflagellate</name>
    <dbReference type="NCBI Taxonomy" id="2952"/>
    <lineage>
        <taxon>Eukaryota</taxon>
        <taxon>Sar</taxon>
        <taxon>Alveolata</taxon>
        <taxon>Dinophyceae</taxon>
        <taxon>Suessiales</taxon>
        <taxon>Symbiodiniaceae</taxon>
        <taxon>Symbiodinium</taxon>
    </lineage>
</organism>
<evidence type="ECO:0000256" key="1">
    <source>
        <dbReference type="SAM" id="MobiDB-lite"/>
    </source>
</evidence>
<name>A0A812QJD8_SYMPI</name>
<protein>
    <recommendedName>
        <fullName evidence="5">Alpha-1,6-mannosyl-glycoprotein 6-beta-N-acetylglucosaminyltransferase</fullName>
    </recommendedName>
</protein>
<evidence type="ECO:0000256" key="2">
    <source>
        <dbReference type="SAM" id="SignalP"/>
    </source>
</evidence>
<keyword evidence="4" id="KW-1185">Reference proteome</keyword>
<reference evidence="3" key="1">
    <citation type="submission" date="2021-02" db="EMBL/GenBank/DDBJ databases">
        <authorList>
            <person name="Dougan E. K."/>
            <person name="Rhodes N."/>
            <person name="Thang M."/>
            <person name="Chan C."/>
        </authorList>
    </citation>
    <scope>NUCLEOTIDE SEQUENCE</scope>
</reference>
<feature type="chain" id="PRO_5032907125" description="Alpha-1,6-mannosyl-glycoprotein 6-beta-N-acetylglucosaminyltransferase" evidence="2">
    <location>
        <begin position="24"/>
        <end position="478"/>
    </location>
</feature>
<gene>
    <name evidence="3" type="ORF">SPIL2461_LOCUS9387</name>
</gene>
<comment type="caution">
    <text evidence="3">The sequence shown here is derived from an EMBL/GenBank/DDBJ whole genome shotgun (WGS) entry which is preliminary data.</text>
</comment>
<evidence type="ECO:0008006" key="5">
    <source>
        <dbReference type="Google" id="ProtNLM"/>
    </source>
</evidence>
<dbReference type="EMBL" id="CAJNIZ010016335">
    <property type="protein sequence ID" value="CAE7384356.1"/>
    <property type="molecule type" value="Genomic_DNA"/>
</dbReference>
<keyword evidence="2" id="KW-0732">Signal</keyword>